<evidence type="ECO:0000313" key="4">
    <source>
        <dbReference type="EMBL" id="KCV68887.1"/>
    </source>
</evidence>
<gene>
    <name evidence="4" type="ORF">H696_04304</name>
</gene>
<dbReference type="Pfam" id="PF00476">
    <property type="entry name" value="DNA_pol_A"/>
    <property type="match status" value="1"/>
</dbReference>
<dbReference type="PANTHER" id="PTHR10267:SF0">
    <property type="entry name" value="DNA POLYMERASE SUBUNIT GAMMA-1"/>
    <property type="match status" value="1"/>
</dbReference>
<dbReference type="GeneID" id="20529029"/>
<reference evidence="4" key="1">
    <citation type="submission" date="2013-04" db="EMBL/GenBank/DDBJ databases">
        <title>The Genome Sequence of Fonticula alba ATCC 38817.</title>
        <authorList>
            <consortium name="The Broad Institute Genomics Platform"/>
            <person name="Russ C."/>
            <person name="Cuomo C."/>
            <person name="Burger G."/>
            <person name="Gray M.W."/>
            <person name="Holland P.W.H."/>
            <person name="King N."/>
            <person name="Lang F.B.F."/>
            <person name="Roger A.J."/>
            <person name="Ruiz-Trillo I."/>
            <person name="Brown M."/>
            <person name="Walker B."/>
            <person name="Young S."/>
            <person name="Zeng Q."/>
            <person name="Gargeya S."/>
            <person name="Fitzgerald M."/>
            <person name="Haas B."/>
            <person name="Abouelleil A."/>
            <person name="Allen A.W."/>
            <person name="Alvarado L."/>
            <person name="Arachchi H.M."/>
            <person name="Berlin A.M."/>
            <person name="Chapman S.B."/>
            <person name="Gainer-Dewar J."/>
            <person name="Goldberg J."/>
            <person name="Griggs A."/>
            <person name="Gujja S."/>
            <person name="Hansen M."/>
            <person name="Howarth C."/>
            <person name="Imamovic A."/>
            <person name="Ireland A."/>
            <person name="Larimer J."/>
            <person name="McCowan C."/>
            <person name="Murphy C."/>
            <person name="Pearson M."/>
            <person name="Poon T.W."/>
            <person name="Priest M."/>
            <person name="Roberts A."/>
            <person name="Saif S."/>
            <person name="Shea T."/>
            <person name="Sisk P."/>
            <person name="Sykes S."/>
            <person name="Wortman J."/>
            <person name="Nusbaum C."/>
            <person name="Birren B."/>
        </authorList>
    </citation>
    <scope>NUCLEOTIDE SEQUENCE [LARGE SCALE GENOMIC DNA]</scope>
    <source>
        <strain evidence="4">ATCC 38817</strain>
    </source>
</reference>
<dbReference type="AlphaFoldDB" id="A0A058Z5U0"/>
<feature type="region of interest" description="Disordered" evidence="2">
    <location>
        <begin position="993"/>
        <end position="1013"/>
    </location>
</feature>
<accession>A0A058Z5U0</accession>
<dbReference type="GO" id="GO:0006264">
    <property type="term" value="P:mitochondrial DNA replication"/>
    <property type="evidence" value="ECO:0007669"/>
    <property type="project" value="TreeGrafter"/>
</dbReference>
<dbReference type="Proteomes" id="UP000030693">
    <property type="component" value="Unassembled WGS sequence"/>
</dbReference>
<evidence type="ECO:0000259" key="3">
    <source>
        <dbReference type="SMART" id="SM00482"/>
    </source>
</evidence>
<dbReference type="Pfam" id="PF18136">
    <property type="entry name" value="DNApol_Exo"/>
    <property type="match status" value="1"/>
</dbReference>
<evidence type="ECO:0000256" key="1">
    <source>
        <dbReference type="ARBA" id="ARBA00031966"/>
    </source>
</evidence>
<dbReference type="OMA" id="AMHITNL"/>
<dbReference type="Gene3D" id="3.30.70.370">
    <property type="match status" value="1"/>
</dbReference>
<dbReference type="GO" id="GO:0008408">
    <property type="term" value="F:3'-5' exonuclease activity"/>
    <property type="evidence" value="ECO:0007669"/>
    <property type="project" value="TreeGrafter"/>
</dbReference>
<proteinExistence type="predicted"/>
<feature type="region of interest" description="Disordered" evidence="2">
    <location>
        <begin position="46"/>
        <end position="101"/>
    </location>
</feature>
<dbReference type="EMBL" id="KB932207">
    <property type="protein sequence ID" value="KCV68887.1"/>
    <property type="molecule type" value="Genomic_DNA"/>
</dbReference>
<name>A0A058Z5U0_FONAL</name>
<dbReference type="InterPro" id="IPR043502">
    <property type="entry name" value="DNA/RNA_pol_sf"/>
</dbReference>
<dbReference type="RefSeq" id="XP_009496458.1">
    <property type="nucleotide sequence ID" value="XM_009498183.1"/>
</dbReference>
<dbReference type="InterPro" id="IPR041336">
    <property type="entry name" value="DNApol_Exo"/>
</dbReference>
<dbReference type="SUPFAM" id="SSF53098">
    <property type="entry name" value="Ribonuclease H-like"/>
    <property type="match status" value="1"/>
</dbReference>
<evidence type="ECO:0000313" key="5">
    <source>
        <dbReference type="Proteomes" id="UP000030693"/>
    </source>
</evidence>
<feature type="domain" description="DNA-directed DNA polymerase family A palm" evidence="3">
    <location>
        <begin position="877"/>
        <end position="1123"/>
    </location>
</feature>
<feature type="region of interest" description="Disordered" evidence="2">
    <location>
        <begin position="600"/>
        <end position="620"/>
    </location>
</feature>
<organism evidence="4">
    <name type="scientific">Fonticula alba</name>
    <name type="common">Slime mold</name>
    <dbReference type="NCBI Taxonomy" id="691883"/>
    <lineage>
        <taxon>Eukaryota</taxon>
        <taxon>Rotosphaerida</taxon>
        <taxon>Fonticulaceae</taxon>
        <taxon>Fonticula</taxon>
    </lineage>
</organism>
<dbReference type="InterPro" id="IPR012337">
    <property type="entry name" value="RNaseH-like_sf"/>
</dbReference>
<dbReference type="OrthoDB" id="5588663at2759"/>
<dbReference type="GO" id="GO:0003677">
    <property type="term" value="F:DNA binding"/>
    <property type="evidence" value="ECO:0007669"/>
    <property type="project" value="InterPro"/>
</dbReference>
<dbReference type="Gene3D" id="1.10.150.20">
    <property type="entry name" value="5' to 3' exonuclease, C-terminal subdomain"/>
    <property type="match status" value="1"/>
</dbReference>
<dbReference type="Gene3D" id="3.30.420.390">
    <property type="match status" value="1"/>
</dbReference>
<keyword evidence="5" id="KW-1185">Reference proteome</keyword>
<dbReference type="SUPFAM" id="SSF56672">
    <property type="entry name" value="DNA/RNA polymerases"/>
    <property type="match status" value="1"/>
</dbReference>
<dbReference type="PRINTS" id="PR00867">
    <property type="entry name" value="DNAPOLG"/>
</dbReference>
<dbReference type="SMART" id="SM00482">
    <property type="entry name" value="POLAc"/>
    <property type="match status" value="1"/>
</dbReference>
<sequence>MSLVRAAARLGGGGLRPPAVPLGTFALAGRRGCPAPASALRAFATGAMPRESEPTPRPRVPPGLGFGDPTVAPQPANVHMTPLTRPDTRPMAGTQSQTSDPVRRNAVGIQMLSRSLHDQLFLRKKGRDILAQAPAGRPQWVGYSDGGAASAEMSTDGFRLSAENFRTIKEVLTAHRLWNPPTTEPGSTPPGDPTVDFHLPPLYGSTVAEHLQEIGQQQAAPVLDRVSLLLERPASSIPFPSTWRVAPGWSFYPFIKDGNTDTIGEGVPYTDPLPSSLVFDVEVCPADSPHPIVVAALSPGLGWFTWLSNRFLDVGQSPPELLPIGPAPGDGPRLLVGHNVGFDRARVLEEYHLTPSEDVYLDTMSLHMAVAGLTSLQRAQWKRHRNEPDPVFSSPEEAEEEALHSMLFSTHDSQTDWKGSGSANSLVDVYRFYVGGELDKSDRNYFLMDSLEALRKAVDVPALLAYTAGDVLATLAVFQAVFPRFQAKCPHPISLVGMVEMGKCYLPVTENWEEFKASAESRLVDMQKQSATGLYRLLDESLAAGPPLMMPEGPYSPEALLEGENSAEWQEAFARSAASKDPWLKRLDWTPNPLRMTKPKYKKDGSYAKGGEPRPVSRQRLPGYPSWFRELCPSSEPEPRVTTRTRITPYLLKLQWQGFPLHYVPDQGWGFIVPYDKVDSIQSNASPLPLDPDDPKSECFFPIPHKDGPDARCGNPLSKDYLSAIETGLLTSVYPVAREVLRSNSVCSYWMSARSRVFQQFVAYAEEPGLQGWAQGYPMAGRLLAPRQGEDDPRGPAMTEADRQAALADLPLGSGVPAAAEDHPASGPTAWTSATRGRDGYRLGAIIPKVVTAGTVTRRAVEPTWMTASNPRPGLLASELKATVRAPPGYVFVGADVDSQELWISALLGDASLGIHGSTAFGWMTLQGSRKAGTDLHSRTAEILGISRDHAKVFNYSRIYGAGQKHAIQLMLQFNKSLTYEEASRRAFELYRQTKGSRQPANNQPATRPGTWRKRHATTKTVWHGGTESFMFNALERIATSRNPRTPTLGCAISDALHPSTVGTNFMTSRVNWVVQSSGVDYLHMLLTCMRWLLRMHGGDLERSTRFIISIHDEVRLMTREEYAPQVSLALQISNLLTRAMFAESVGMPDLPQSVAFFSAVDVDHVLRKEVDLTCVTPSNPLPLASGYRLDIHDTLALTAGGKWPTETP</sequence>
<dbReference type="InterPro" id="IPR002297">
    <property type="entry name" value="DNA-dir_DNA_pol_A_mt"/>
</dbReference>
<evidence type="ECO:0000256" key="2">
    <source>
        <dbReference type="SAM" id="MobiDB-lite"/>
    </source>
</evidence>
<feature type="compositionally biased region" description="Polar residues" evidence="2">
    <location>
        <begin position="994"/>
        <end position="1006"/>
    </location>
</feature>
<dbReference type="PANTHER" id="PTHR10267">
    <property type="entry name" value="DNA POLYMERASE SUBUNIT GAMMA-1"/>
    <property type="match status" value="1"/>
</dbReference>
<dbReference type="InterPro" id="IPR001098">
    <property type="entry name" value="DNA-dir_DNA_pol_A_palm_dom"/>
</dbReference>
<dbReference type="eggNOG" id="KOG3657">
    <property type="taxonomic scope" value="Eukaryota"/>
</dbReference>
<dbReference type="GO" id="GO:0003887">
    <property type="term" value="F:DNA-directed DNA polymerase activity"/>
    <property type="evidence" value="ECO:0007669"/>
    <property type="project" value="InterPro"/>
</dbReference>
<dbReference type="GO" id="GO:0005760">
    <property type="term" value="C:gamma DNA polymerase complex"/>
    <property type="evidence" value="ECO:0007669"/>
    <property type="project" value="InterPro"/>
</dbReference>
<protein>
    <recommendedName>
        <fullName evidence="1">Mitochondrial DNA polymerase catalytic subunit</fullName>
    </recommendedName>
</protein>
<dbReference type="STRING" id="691883.A0A058Z5U0"/>